<sequence>MFKQFSMAKRVAIGFTFMLALMLAVGATGLIGLNRQYSEVKQLLARDLDLHLTMLEAQLRVSKMRRDEKDVFLSVGVADKLKEYRGKWGKSYDSVTEIVATIREKASPEERSQLEGVDAQLKGYYDGMDALYRKIGEGGVPTAHAANDAFEPEKKLMQQALRSLSELSKAAEARVKAIDEQLASIRNQASAWAITLMLIGLALGAAAAWSIINGIRGPLSMMQKAILDISSTGHISKRMPVDASDEVGETSRAVNRLLEGMTEVIGAATTNSADLLRTASELKRAADQIARASATQSDSAASSAAAVQEMTHSVEQISDSARTLQQETANASATAGEGAETARKAAGEIQQVAEAIRSSAEVIRVLDQRSGEIGEIVMVIKEIADQTNLLALNAAIEAARAGEQGRGFAVVADEVRKLAERTTLATTQINDKIEAVQRDTGTAVQGMAAASTMVERGVACTQDVSEVLANIDQLARNTAQHITDISEAIAEQSRASQSIASHIQRIAEVSQDNHDAASTTQQFSSSLVGVAERLDSTIKRFRV</sequence>
<dbReference type="InterPro" id="IPR004090">
    <property type="entry name" value="Chemotax_Me-accpt_rcpt"/>
</dbReference>
<dbReference type="SMART" id="SM00304">
    <property type="entry name" value="HAMP"/>
    <property type="match status" value="2"/>
</dbReference>
<comment type="caution">
    <text evidence="9">The sequence shown here is derived from an EMBL/GenBank/DDBJ whole genome shotgun (WGS) entry which is preliminary data.</text>
</comment>
<evidence type="ECO:0000256" key="3">
    <source>
        <dbReference type="PROSITE-ProRule" id="PRU00284"/>
    </source>
</evidence>
<name>A0ABP9QJ91_9RHOO</name>
<dbReference type="Pfam" id="PF00672">
    <property type="entry name" value="HAMP"/>
    <property type="match status" value="1"/>
</dbReference>
<comment type="similarity">
    <text evidence="2">Belongs to the methyl-accepting chemotaxis (MCP) protein family.</text>
</comment>
<dbReference type="RefSeq" id="WP_345532156.1">
    <property type="nucleotide sequence ID" value="NZ_BAABLD010000007.1"/>
</dbReference>
<keyword evidence="4" id="KW-0175">Coiled coil</keyword>
<evidence type="ECO:0000256" key="5">
    <source>
        <dbReference type="SAM" id="MobiDB-lite"/>
    </source>
</evidence>
<evidence type="ECO:0000313" key="9">
    <source>
        <dbReference type="EMBL" id="GAA5162756.1"/>
    </source>
</evidence>
<dbReference type="PROSITE" id="PS50111">
    <property type="entry name" value="CHEMOTAXIS_TRANSDUC_2"/>
    <property type="match status" value="1"/>
</dbReference>
<organism evidence="9 10">
    <name type="scientific">Viridibacterium curvum</name>
    <dbReference type="NCBI Taxonomy" id="1101404"/>
    <lineage>
        <taxon>Bacteria</taxon>
        <taxon>Pseudomonadati</taxon>
        <taxon>Pseudomonadota</taxon>
        <taxon>Betaproteobacteria</taxon>
        <taxon>Rhodocyclales</taxon>
        <taxon>Rhodocyclaceae</taxon>
        <taxon>Viridibacterium</taxon>
    </lineage>
</organism>
<dbReference type="SUPFAM" id="SSF58104">
    <property type="entry name" value="Methyl-accepting chemotaxis protein (MCP) signaling domain"/>
    <property type="match status" value="1"/>
</dbReference>
<dbReference type="PANTHER" id="PTHR32089:SF112">
    <property type="entry name" value="LYSOZYME-LIKE PROTEIN-RELATED"/>
    <property type="match status" value="1"/>
</dbReference>
<dbReference type="InterPro" id="IPR003660">
    <property type="entry name" value="HAMP_dom"/>
</dbReference>
<protein>
    <submittedName>
        <fullName evidence="9">Methyl-accepting chemotaxis protein</fullName>
    </submittedName>
</protein>
<dbReference type="Pfam" id="PF00015">
    <property type="entry name" value="MCPsignal"/>
    <property type="match status" value="1"/>
</dbReference>
<feature type="domain" description="Methyl-accepting transducer" evidence="7">
    <location>
        <begin position="271"/>
        <end position="507"/>
    </location>
</feature>
<evidence type="ECO:0000256" key="4">
    <source>
        <dbReference type="SAM" id="Coils"/>
    </source>
</evidence>
<feature type="region of interest" description="Disordered" evidence="5">
    <location>
        <begin position="293"/>
        <end position="342"/>
    </location>
</feature>
<keyword evidence="6" id="KW-0812">Transmembrane</keyword>
<feature type="transmembrane region" description="Helical" evidence="6">
    <location>
        <begin position="191"/>
        <end position="212"/>
    </location>
</feature>
<feature type="domain" description="HAMP" evidence="8">
    <location>
        <begin position="213"/>
        <end position="266"/>
    </location>
</feature>
<evidence type="ECO:0000259" key="7">
    <source>
        <dbReference type="PROSITE" id="PS50111"/>
    </source>
</evidence>
<evidence type="ECO:0000313" key="10">
    <source>
        <dbReference type="Proteomes" id="UP001500547"/>
    </source>
</evidence>
<gene>
    <name evidence="9" type="ORF">GCM10025770_13910</name>
</gene>
<evidence type="ECO:0000256" key="6">
    <source>
        <dbReference type="SAM" id="Phobius"/>
    </source>
</evidence>
<evidence type="ECO:0000256" key="2">
    <source>
        <dbReference type="ARBA" id="ARBA00029447"/>
    </source>
</evidence>
<keyword evidence="1 3" id="KW-0807">Transducer</keyword>
<feature type="compositionally biased region" description="Low complexity" evidence="5">
    <location>
        <begin position="327"/>
        <end position="339"/>
    </location>
</feature>
<dbReference type="SMART" id="SM00283">
    <property type="entry name" value="MA"/>
    <property type="match status" value="1"/>
</dbReference>
<feature type="compositionally biased region" description="Polar residues" evidence="5">
    <location>
        <begin position="310"/>
        <end position="326"/>
    </location>
</feature>
<keyword evidence="10" id="KW-1185">Reference proteome</keyword>
<evidence type="ECO:0000259" key="8">
    <source>
        <dbReference type="PROSITE" id="PS50885"/>
    </source>
</evidence>
<dbReference type="Proteomes" id="UP001500547">
    <property type="component" value="Unassembled WGS sequence"/>
</dbReference>
<dbReference type="Gene3D" id="1.10.287.950">
    <property type="entry name" value="Methyl-accepting chemotaxis protein"/>
    <property type="match status" value="1"/>
</dbReference>
<dbReference type="InterPro" id="IPR004089">
    <property type="entry name" value="MCPsignal_dom"/>
</dbReference>
<dbReference type="CDD" id="cd11386">
    <property type="entry name" value="MCP_signal"/>
    <property type="match status" value="1"/>
</dbReference>
<keyword evidence="6" id="KW-1133">Transmembrane helix</keyword>
<dbReference type="PRINTS" id="PR00260">
    <property type="entry name" value="CHEMTRNSDUCR"/>
</dbReference>
<accession>A0ABP9QJ91</accession>
<dbReference type="PANTHER" id="PTHR32089">
    <property type="entry name" value="METHYL-ACCEPTING CHEMOTAXIS PROTEIN MCPB"/>
    <property type="match status" value="1"/>
</dbReference>
<feature type="coiled-coil region" evidence="4">
    <location>
        <begin position="161"/>
        <end position="188"/>
    </location>
</feature>
<dbReference type="CDD" id="cd06225">
    <property type="entry name" value="HAMP"/>
    <property type="match status" value="1"/>
</dbReference>
<keyword evidence="6" id="KW-0472">Membrane</keyword>
<proteinExistence type="inferred from homology"/>
<dbReference type="PROSITE" id="PS50885">
    <property type="entry name" value="HAMP"/>
    <property type="match status" value="1"/>
</dbReference>
<feature type="compositionally biased region" description="Low complexity" evidence="5">
    <location>
        <begin position="293"/>
        <end position="306"/>
    </location>
</feature>
<evidence type="ECO:0000256" key="1">
    <source>
        <dbReference type="ARBA" id="ARBA00023224"/>
    </source>
</evidence>
<reference evidence="10" key="1">
    <citation type="journal article" date="2019" name="Int. J. Syst. Evol. Microbiol.">
        <title>The Global Catalogue of Microorganisms (GCM) 10K type strain sequencing project: providing services to taxonomists for standard genome sequencing and annotation.</title>
        <authorList>
            <consortium name="The Broad Institute Genomics Platform"/>
            <consortium name="The Broad Institute Genome Sequencing Center for Infectious Disease"/>
            <person name="Wu L."/>
            <person name="Ma J."/>
        </authorList>
    </citation>
    <scope>NUCLEOTIDE SEQUENCE [LARGE SCALE GENOMIC DNA]</scope>
    <source>
        <strain evidence="10">JCM 18715</strain>
    </source>
</reference>
<dbReference type="EMBL" id="BAABLD010000007">
    <property type="protein sequence ID" value="GAA5162756.1"/>
    <property type="molecule type" value="Genomic_DNA"/>
</dbReference>